<feature type="domain" description="Cadherin" evidence="11">
    <location>
        <begin position="436"/>
        <end position="548"/>
    </location>
</feature>
<keyword evidence="7" id="KW-0325">Glycoprotein</keyword>
<evidence type="ECO:0000256" key="9">
    <source>
        <dbReference type="SAM" id="MobiDB-lite"/>
    </source>
</evidence>
<dbReference type="InterPro" id="IPR002126">
    <property type="entry name" value="Cadherin-like_dom"/>
</dbReference>
<dbReference type="PANTHER" id="PTHR24028:SF146">
    <property type="entry name" value="CADHERIN 96CB, ISOFORM D-RELATED"/>
    <property type="match status" value="1"/>
</dbReference>
<evidence type="ECO:0000313" key="12">
    <source>
        <dbReference type="Proteomes" id="UP000050795"/>
    </source>
</evidence>
<keyword evidence="6 10" id="KW-0472">Membrane</keyword>
<dbReference type="GO" id="GO:0005509">
    <property type="term" value="F:calcium ion binding"/>
    <property type="evidence" value="ECO:0007669"/>
    <property type="project" value="UniProtKB-UniRule"/>
</dbReference>
<dbReference type="InterPro" id="IPR020894">
    <property type="entry name" value="Cadherin_CS"/>
</dbReference>
<dbReference type="WBParaSite" id="TREG1_109510.1">
    <property type="protein sequence ID" value="TREG1_109510.1"/>
    <property type="gene ID" value="TREG1_109510"/>
</dbReference>
<dbReference type="InterPro" id="IPR050174">
    <property type="entry name" value="Protocadherin/Cadherin-CA"/>
</dbReference>
<evidence type="ECO:0000256" key="8">
    <source>
        <dbReference type="PROSITE-ProRule" id="PRU00043"/>
    </source>
</evidence>
<evidence type="ECO:0000256" key="6">
    <source>
        <dbReference type="ARBA" id="ARBA00023136"/>
    </source>
</evidence>
<dbReference type="PANTHER" id="PTHR24028">
    <property type="entry name" value="CADHERIN-87A"/>
    <property type="match status" value="1"/>
</dbReference>
<dbReference type="SMART" id="SM00112">
    <property type="entry name" value="CA"/>
    <property type="match status" value="6"/>
</dbReference>
<evidence type="ECO:0000259" key="11">
    <source>
        <dbReference type="PROSITE" id="PS50268"/>
    </source>
</evidence>
<keyword evidence="4 8" id="KW-0106">Calcium</keyword>
<reference evidence="13" key="2">
    <citation type="submission" date="2023-11" db="UniProtKB">
        <authorList>
            <consortium name="WormBaseParasite"/>
        </authorList>
    </citation>
    <scope>IDENTIFICATION</scope>
</reference>
<dbReference type="PROSITE" id="PS00232">
    <property type="entry name" value="CADHERIN_1"/>
    <property type="match status" value="4"/>
</dbReference>
<reference evidence="12" key="1">
    <citation type="submission" date="2022-06" db="EMBL/GenBank/DDBJ databases">
        <authorList>
            <person name="Berger JAMES D."/>
            <person name="Berger JAMES D."/>
        </authorList>
    </citation>
    <scope>NUCLEOTIDE SEQUENCE [LARGE SCALE GENOMIC DNA]</scope>
</reference>
<accession>A0AA85IN98</accession>
<dbReference type="SUPFAM" id="SSF49313">
    <property type="entry name" value="Cadherin-like"/>
    <property type="match status" value="6"/>
</dbReference>
<feature type="domain" description="Cadherin" evidence="11">
    <location>
        <begin position="882"/>
        <end position="997"/>
    </location>
</feature>
<dbReference type="GO" id="GO:0005886">
    <property type="term" value="C:plasma membrane"/>
    <property type="evidence" value="ECO:0007669"/>
    <property type="project" value="InterPro"/>
</dbReference>
<evidence type="ECO:0000313" key="13">
    <source>
        <dbReference type="WBParaSite" id="TREG1_109510.1"/>
    </source>
</evidence>
<keyword evidence="5 10" id="KW-1133">Transmembrane helix</keyword>
<sequence>MGLWWQNAKTDYYYHYYYYYFILKYILISLVVMQLPLTVNSICSKFSGSITSTTTNYQIIEESPVPMTITNLKKDLCIDQYSIEQYIDFNQYSHKHEFVLFPTSQPFYEYFEIRNESQQHYSTSSLSSSSGYVDMDQYLILRKSIDREAVCNWPNSGGGAGVGVGGHTGHTNTKLLHSGINHNFYSDSYMHAHYTDEAKGLCNCQELLGWCSLYLHLAYIPLNISESDNTAWHPSTSVSEASQPSPTPENVPRSNDHWLNYINVMQFFNIELRLIDINDNPPVFSPFDYKITVSEADKPGTSFRLPSAVDPDLGINAMLSYDIASINATNNQGFTRQLFTLNHKNGNPQGNSSTASQSFLLIHENTQKSSTALHSTDQSEINKLYIKLLKPLDREVYNSYVLEIIAVDKGLTHQNTGTLNLYIHVADVNDELPTFEHKQYTFRVSENASPGTLIGQVKAIDMDAGDNSIVRYSIKEVEPYILGNQYNIDLFRIDQVSGEIKLYKSLDREKISEIILRIEAKDNGQPSRSTLTSVTIIIDDVNDNSPTIDLWGYKEMLNSTGLTVNNIRRTDLMPYQLISSQGSLIPVHIWASEYLNARSIIAIVKVTDPDHGVNGSIQCSLNTTHFILQPESIKDIDNDESGVNHAKVYYVISLDQLDYELQSIHHLPIICSDMGEPLARTSTLLLNIHVQDENDNDPIFLTPEVFSPAQWLNKAQFIDASLESDKSALFSFHRKISILKTIPIDIVIPETCSMNATILKLPILDIDSGMNSVLSYELKSINQYFISKYSFNQTDELIDRTDFVQINNMTGLITISKSLKLIPENVKFTYDVIVSDYGRPRRSSRLPLSLQVSLVNSFPPEIEFFRPNLANSTISGVEKGSSGKKYELEIYENQPPGTPIGRIVGHDRDRGEAGRVTFKVIQSLVRTCTGAFKKTEDAILVDPDGGTITTLRPLDRDTDGDLFLISLQFQDHGTPAYTSSVHIDIKVLDLNDNAPVFILPLRSCGKSEGQSESKFPEDKSSCSHLNAYPPHDTSSQIYNITMLIPSHTNQDVLHPFTQFKAIDIDAGANSLVTYHLHEDCTQSPSQLDKEPVNRLFVIDELSGCLSIIRRITEEQLHARHTFCIIAQDHGKIIQHSSIIIANIEIKPYNNESLIFMNYSVKSIEQSISARMLPITTSDVDDDGDGEDTKQQHQQHSQQSQTLTPVIRTLLCITTVIGGLMIIIVGILSIKQPAWLIRNLCKMKSKEAAKAELLQFQEVHNQIEVKHSRKRHLETNKQYDLEMDTVQHDANNHLCTSFITSTNELLITQTKQQPVQIHLPQDYCIDKSDYSKCSDQLLTLYPHSSEYLQHHHPQSDPSDPPVFLHIVRTCDVINDQDLMKTTIETTTSGHIVESKDTKCIYCNEKHLENWNLNIV</sequence>
<feature type="domain" description="Cadherin" evidence="11">
    <location>
        <begin position="599"/>
        <end position="700"/>
    </location>
</feature>
<dbReference type="Gene3D" id="2.60.40.60">
    <property type="entry name" value="Cadherins"/>
    <property type="match status" value="7"/>
</dbReference>
<proteinExistence type="predicted"/>
<feature type="compositionally biased region" description="Polar residues" evidence="9">
    <location>
        <begin position="233"/>
        <end position="244"/>
    </location>
</feature>
<evidence type="ECO:0000256" key="3">
    <source>
        <dbReference type="ARBA" id="ARBA00022737"/>
    </source>
</evidence>
<evidence type="ECO:0000256" key="2">
    <source>
        <dbReference type="ARBA" id="ARBA00022692"/>
    </source>
</evidence>
<name>A0AA85IN98_TRIRE</name>
<dbReference type="FunFam" id="2.60.40.60:FF:000020">
    <property type="entry name" value="Dachsous cadherin-related 1b"/>
    <property type="match status" value="1"/>
</dbReference>
<keyword evidence="3" id="KW-0677">Repeat</keyword>
<feature type="region of interest" description="Disordered" evidence="9">
    <location>
        <begin position="1175"/>
        <end position="1199"/>
    </location>
</feature>
<evidence type="ECO:0000256" key="4">
    <source>
        <dbReference type="ARBA" id="ARBA00022837"/>
    </source>
</evidence>
<evidence type="ECO:0000256" key="7">
    <source>
        <dbReference type="ARBA" id="ARBA00023180"/>
    </source>
</evidence>
<feature type="domain" description="Cadherin" evidence="11">
    <location>
        <begin position="285"/>
        <end position="435"/>
    </location>
</feature>
<organism evidence="12 13">
    <name type="scientific">Trichobilharzia regenti</name>
    <name type="common">Nasal bird schistosome</name>
    <dbReference type="NCBI Taxonomy" id="157069"/>
    <lineage>
        <taxon>Eukaryota</taxon>
        <taxon>Metazoa</taxon>
        <taxon>Spiralia</taxon>
        <taxon>Lophotrochozoa</taxon>
        <taxon>Platyhelminthes</taxon>
        <taxon>Trematoda</taxon>
        <taxon>Digenea</taxon>
        <taxon>Strigeidida</taxon>
        <taxon>Schistosomatoidea</taxon>
        <taxon>Schistosomatidae</taxon>
        <taxon>Trichobilharzia</taxon>
    </lineage>
</organism>
<keyword evidence="12" id="KW-1185">Reference proteome</keyword>
<feature type="domain" description="Cadherin" evidence="11">
    <location>
        <begin position="740"/>
        <end position="862"/>
    </location>
</feature>
<feature type="domain" description="Cadherin" evidence="11">
    <location>
        <begin position="1034"/>
        <end position="1155"/>
    </location>
</feature>
<dbReference type="Proteomes" id="UP000050795">
    <property type="component" value="Unassembled WGS sequence"/>
</dbReference>
<feature type="transmembrane region" description="Helical" evidence="10">
    <location>
        <begin position="16"/>
        <end position="37"/>
    </location>
</feature>
<dbReference type="PROSITE" id="PS50268">
    <property type="entry name" value="CADHERIN_2"/>
    <property type="match status" value="6"/>
</dbReference>
<feature type="region of interest" description="Disordered" evidence="9">
    <location>
        <begin position="233"/>
        <end position="252"/>
    </location>
</feature>
<evidence type="ECO:0000256" key="10">
    <source>
        <dbReference type="SAM" id="Phobius"/>
    </source>
</evidence>
<protein>
    <submittedName>
        <fullName evidence="13">CA domain-containing protein</fullName>
    </submittedName>
</protein>
<keyword evidence="2 10" id="KW-0812">Transmembrane</keyword>
<dbReference type="Pfam" id="PF00028">
    <property type="entry name" value="Cadherin"/>
    <property type="match status" value="3"/>
</dbReference>
<evidence type="ECO:0000256" key="1">
    <source>
        <dbReference type="ARBA" id="ARBA00004167"/>
    </source>
</evidence>
<dbReference type="GO" id="GO:0007156">
    <property type="term" value="P:homophilic cell adhesion via plasma membrane adhesion molecules"/>
    <property type="evidence" value="ECO:0007669"/>
    <property type="project" value="InterPro"/>
</dbReference>
<feature type="transmembrane region" description="Helical" evidence="10">
    <location>
        <begin position="1205"/>
        <end position="1229"/>
    </location>
</feature>
<dbReference type="CDD" id="cd11304">
    <property type="entry name" value="Cadherin_repeat"/>
    <property type="match status" value="6"/>
</dbReference>
<dbReference type="PRINTS" id="PR00205">
    <property type="entry name" value="CADHERIN"/>
</dbReference>
<evidence type="ECO:0000256" key="5">
    <source>
        <dbReference type="ARBA" id="ARBA00022989"/>
    </source>
</evidence>
<dbReference type="InterPro" id="IPR015919">
    <property type="entry name" value="Cadherin-like_sf"/>
</dbReference>
<comment type="subcellular location">
    <subcellularLocation>
        <location evidence="1">Membrane</location>
        <topology evidence="1">Single-pass membrane protein</topology>
    </subcellularLocation>
</comment>